<dbReference type="EMBL" id="GGEC01005930">
    <property type="protein sequence ID" value="MBW86413.1"/>
    <property type="molecule type" value="Transcribed_RNA"/>
</dbReference>
<proteinExistence type="predicted"/>
<accession>A0A2P2IYV8</accession>
<dbReference type="AlphaFoldDB" id="A0A2P2IYV8"/>
<reference evidence="1" key="1">
    <citation type="submission" date="2018-02" db="EMBL/GenBank/DDBJ databases">
        <title>Rhizophora mucronata_Transcriptome.</title>
        <authorList>
            <person name="Meera S.P."/>
            <person name="Sreeshan A."/>
            <person name="Augustine A."/>
        </authorList>
    </citation>
    <scope>NUCLEOTIDE SEQUENCE</scope>
    <source>
        <tissue evidence="1">Leaf</tissue>
    </source>
</reference>
<sequence>MALKVIKCSTAGTLKEHNPCYHLLKAYLMRLAQH</sequence>
<organism evidence="1">
    <name type="scientific">Rhizophora mucronata</name>
    <name type="common">Asiatic mangrove</name>
    <dbReference type="NCBI Taxonomy" id="61149"/>
    <lineage>
        <taxon>Eukaryota</taxon>
        <taxon>Viridiplantae</taxon>
        <taxon>Streptophyta</taxon>
        <taxon>Embryophyta</taxon>
        <taxon>Tracheophyta</taxon>
        <taxon>Spermatophyta</taxon>
        <taxon>Magnoliopsida</taxon>
        <taxon>eudicotyledons</taxon>
        <taxon>Gunneridae</taxon>
        <taxon>Pentapetalae</taxon>
        <taxon>rosids</taxon>
        <taxon>fabids</taxon>
        <taxon>Malpighiales</taxon>
        <taxon>Rhizophoraceae</taxon>
        <taxon>Rhizophora</taxon>
    </lineage>
</organism>
<protein>
    <submittedName>
        <fullName evidence="1">Uncharacterized protein</fullName>
    </submittedName>
</protein>
<name>A0A2P2IYV8_RHIMU</name>
<evidence type="ECO:0000313" key="1">
    <source>
        <dbReference type="EMBL" id="MBW86413.1"/>
    </source>
</evidence>